<dbReference type="Pfam" id="PF05003">
    <property type="entry name" value="DUF668"/>
    <property type="match status" value="1"/>
</dbReference>
<dbReference type="InterPro" id="IPR007700">
    <property type="entry name" value="DUF668"/>
</dbReference>
<evidence type="ECO:0000313" key="4">
    <source>
        <dbReference type="Proteomes" id="UP000249390"/>
    </source>
</evidence>
<reference evidence="3 4" key="1">
    <citation type="submission" date="2018-06" db="EMBL/GenBank/DDBJ databases">
        <title>The Genome of Cuscuta australis (Dodder) Provides Insight into the Evolution of Plant Parasitism.</title>
        <authorList>
            <person name="Liu H."/>
        </authorList>
    </citation>
    <scope>NUCLEOTIDE SEQUENCE [LARGE SCALE GENOMIC DNA]</scope>
    <source>
        <strain evidence="4">cv. Yunnan</strain>
        <tissue evidence="3">Vines</tissue>
    </source>
</reference>
<evidence type="ECO:0000313" key="3">
    <source>
        <dbReference type="EMBL" id="RAL48734.1"/>
    </source>
</evidence>
<dbReference type="Pfam" id="PF11961">
    <property type="entry name" value="DUF3475"/>
    <property type="match status" value="1"/>
</dbReference>
<name>A0A328DSV9_9ASTE</name>
<feature type="domain" description="DUF668" evidence="1">
    <location>
        <begin position="396"/>
        <end position="486"/>
    </location>
</feature>
<sequence length="573" mass="64359">MMGAETVSESRLRNFWRSTGKSSGSEPEKTMIGILAFEVTGIMSKTINMWRLVGDREIQRLREEITTSRGIQRLISADGDYLMDLVMAEVISNAGCVAKSIVRLGKRCIDPGYHNLQMIFDDPVEMGLKGSGWEYRVNKMERKVKKMERFVAAAMQLTQELEVLAELEQTLRRIKAGGGSNSKFIEFQHKVNWQRQEVKNLQEMSPWVRSHDYVVRLLLRFIFTIIARIKSVFGTNQTGDNDESNLSGDLGTNSLARSCSVSGSFYSSKSNMSRFYSGPIVRPLGRSFSSLGHSNSKNRMLLIRQSSVLCGKPSLMKSRRLAPIASFGGCIKAGKESPVIESCVPKNDHVLRCNDRRQRYRGGSKDTNTLVRGLTSAKESFFNMKHKMLTVPPSSLGYAALALHYANIIILIEKLATSPHLISSDARDDLYGMLPTSVRNLLKANLKLFKKTLASSVYNPSLAAEWASVLGRIIEWLSPLAHGTVRWHSERNFEKQPMISGGNVLLVQTLYFANQAKTEAAMVELLMGLNYLSRFGEEIYCRNTMESSPSRACDDYFLNHGIPQYRPIRDCAL</sequence>
<dbReference type="EMBL" id="NQVE01000097">
    <property type="protein sequence ID" value="RAL48734.1"/>
    <property type="molecule type" value="Genomic_DNA"/>
</dbReference>
<comment type="caution">
    <text evidence="3">The sequence shown here is derived from an EMBL/GenBank/DDBJ whole genome shotgun (WGS) entry which is preliminary data.</text>
</comment>
<dbReference type="Proteomes" id="UP000249390">
    <property type="component" value="Unassembled WGS sequence"/>
</dbReference>
<accession>A0A328DSV9</accession>
<feature type="domain" description="DUF3475" evidence="2">
    <location>
        <begin position="34"/>
        <end position="89"/>
    </location>
</feature>
<evidence type="ECO:0000259" key="1">
    <source>
        <dbReference type="Pfam" id="PF05003"/>
    </source>
</evidence>
<dbReference type="AlphaFoldDB" id="A0A328DSV9"/>
<evidence type="ECO:0008006" key="5">
    <source>
        <dbReference type="Google" id="ProtNLM"/>
    </source>
</evidence>
<keyword evidence="4" id="KW-1185">Reference proteome</keyword>
<dbReference type="PANTHER" id="PTHR31371:SF4">
    <property type="entry name" value="DUF668 DOMAIN-CONTAINING PROTEIN"/>
    <property type="match status" value="1"/>
</dbReference>
<gene>
    <name evidence="3" type="ORF">DM860_001054</name>
</gene>
<dbReference type="PANTHER" id="PTHR31371">
    <property type="entry name" value="BNAC09G50660D PROTEIN"/>
    <property type="match status" value="1"/>
</dbReference>
<evidence type="ECO:0000259" key="2">
    <source>
        <dbReference type="Pfam" id="PF11961"/>
    </source>
</evidence>
<dbReference type="InterPro" id="IPR021864">
    <property type="entry name" value="DUF3475"/>
</dbReference>
<organism evidence="3 4">
    <name type="scientific">Cuscuta australis</name>
    <dbReference type="NCBI Taxonomy" id="267555"/>
    <lineage>
        <taxon>Eukaryota</taxon>
        <taxon>Viridiplantae</taxon>
        <taxon>Streptophyta</taxon>
        <taxon>Embryophyta</taxon>
        <taxon>Tracheophyta</taxon>
        <taxon>Spermatophyta</taxon>
        <taxon>Magnoliopsida</taxon>
        <taxon>eudicotyledons</taxon>
        <taxon>Gunneridae</taxon>
        <taxon>Pentapetalae</taxon>
        <taxon>asterids</taxon>
        <taxon>lamiids</taxon>
        <taxon>Solanales</taxon>
        <taxon>Convolvulaceae</taxon>
        <taxon>Cuscuteae</taxon>
        <taxon>Cuscuta</taxon>
        <taxon>Cuscuta subgen. Grammica</taxon>
        <taxon>Cuscuta sect. Cleistogrammica</taxon>
    </lineage>
</organism>
<protein>
    <recommendedName>
        <fullName evidence="5">DUF668 domain-containing protein</fullName>
    </recommendedName>
</protein>
<dbReference type="GO" id="GO:0045927">
    <property type="term" value="P:positive regulation of growth"/>
    <property type="evidence" value="ECO:0007669"/>
    <property type="project" value="InterPro"/>
</dbReference>
<proteinExistence type="predicted"/>